<proteinExistence type="inferred from homology"/>
<comment type="similarity">
    <text evidence="1">Belongs to the esterase D family.</text>
</comment>
<gene>
    <name evidence="5" type="ORF">LS71_001460</name>
</gene>
<dbReference type="PANTHER" id="PTHR40841:SF2">
    <property type="entry name" value="SIDEROPHORE-DEGRADING ESTERASE (EUROFUNG)"/>
    <property type="match status" value="1"/>
</dbReference>
<dbReference type="EMBL" id="JRPR02000001">
    <property type="protein sequence ID" value="TLD97446.1"/>
    <property type="molecule type" value="Genomic_DNA"/>
</dbReference>
<dbReference type="PANTHER" id="PTHR40841">
    <property type="entry name" value="SIDEROPHORE TRIACETYLFUSARININE C ESTERASE"/>
    <property type="match status" value="1"/>
</dbReference>
<keyword evidence="6" id="KW-1185">Reference proteome</keyword>
<feature type="compositionally biased region" description="Polar residues" evidence="3">
    <location>
        <begin position="258"/>
        <end position="290"/>
    </location>
</feature>
<dbReference type="InterPro" id="IPR000801">
    <property type="entry name" value="Esterase-like"/>
</dbReference>
<dbReference type="Gene3D" id="3.40.50.1820">
    <property type="entry name" value="alpha/beta hydrolase"/>
    <property type="match status" value="1"/>
</dbReference>
<feature type="chain" id="PRO_5020521306" evidence="4">
    <location>
        <begin position="29"/>
        <end position="347"/>
    </location>
</feature>
<protein>
    <submittedName>
        <fullName evidence="5">Alpha/beta hydrolase</fullName>
    </submittedName>
</protein>
<evidence type="ECO:0000256" key="4">
    <source>
        <dbReference type="SAM" id="SignalP"/>
    </source>
</evidence>
<keyword evidence="2 5" id="KW-0378">Hydrolase</keyword>
<organism evidence="5 6">
    <name type="scientific">Helicobacter jaachi</name>
    <dbReference type="NCBI Taxonomy" id="1677920"/>
    <lineage>
        <taxon>Bacteria</taxon>
        <taxon>Pseudomonadati</taxon>
        <taxon>Campylobacterota</taxon>
        <taxon>Epsilonproteobacteria</taxon>
        <taxon>Campylobacterales</taxon>
        <taxon>Helicobacteraceae</taxon>
        <taxon>Helicobacter</taxon>
    </lineage>
</organism>
<dbReference type="SUPFAM" id="SSF53474">
    <property type="entry name" value="alpha/beta-Hydrolases"/>
    <property type="match status" value="1"/>
</dbReference>
<keyword evidence="4" id="KW-0732">Signal</keyword>
<evidence type="ECO:0000313" key="6">
    <source>
        <dbReference type="Proteomes" id="UP000029733"/>
    </source>
</evidence>
<evidence type="ECO:0000313" key="5">
    <source>
        <dbReference type="EMBL" id="TLD97446.1"/>
    </source>
</evidence>
<dbReference type="AlphaFoldDB" id="A0A4U8TBX2"/>
<dbReference type="OrthoDB" id="5523653at2"/>
<sequence>MKKIAIIFNANMMWILAALLALCTQSFSAPSLEIPKIDKQAQELFKIERIKLKSDFSKERSYYLYIALPKAALERVKQDPKVLARENGVYYTLDGNGFFPRLLNFIAADSSLNNTRTLESMPIFVSIGHDSELAYDRALRTYDYLPNIDTKLDKDLQDTFQGSGGVEAFLDFITKQVQPFIHKKFDKPRKELLLGHSFGGMFVLYTLLTKPDSFSHYVCASPSLWWGEGRFVARGIKNLKPHSLNVQIDFTRGALENPANQKNAQTSPKSTPKQANPTNTESKKSAQPAQAQRMPRKSIINIESIVSAFQNAALDSKNVRFTEFAGQSHGSSVPYAMELGLKNFMHE</sequence>
<feature type="signal peptide" evidence="4">
    <location>
        <begin position="1"/>
        <end position="28"/>
    </location>
</feature>
<feature type="region of interest" description="Disordered" evidence="3">
    <location>
        <begin position="256"/>
        <end position="294"/>
    </location>
</feature>
<dbReference type="Proteomes" id="UP000029733">
    <property type="component" value="Unassembled WGS sequence"/>
</dbReference>
<dbReference type="InterPro" id="IPR052558">
    <property type="entry name" value="Siderophore_Hydrolase_D"/>
</dbReference>
<reference evidence="5 6" key="1">
    <citation type="journal article" date="2014" name="Genome Announc.">
        <title>Draft genome sequences of eight enterohepatic helicobacter species isolated from both laboratory and wild rodents.</title>
        <authorList>
            <person name="Sheh A."/>
            <person name="Shen Z."/>
            <person name="Fox J.G."/>
        </authorList>
    </citation>
    <scope>NUCLEOTIDE SEQUENCE [LARGE SCALE GENOMIC DNA]</scope>
    <source>
        <strain evidence="5 6">MIT 09-6949</strain>
    </source>
</reference>
<accession>A0A4U8TBX2</accession>
<comment type="caution">
    <text evidence="5">The sequence shown here is derived from an EMBL/GenBank/DDBJ whole genome shotgun (WGS) entry which is preliminary data.</text>
</comment>
<evidence type="ECO:0000256" key="1">
    <source>
        <dbReference type="ARBA" id="ARBA00005622"/>
    </source>
</evidence>
<evidence type="ECO:0000256" key="2">
    <source>
        <dbReference type="ARBA" id="ARBA00022801"/>
    </source>
</evidence>
<dbReference type="GO" id="GO:0016788">
    <property type="term" value="F:hydrolase activity, acting on ester bonds"/>
    <property type="evidence" value="ECO:0007669"/>
    <property type="project" value="TreeGrafter"/>
</dbReference>
<evidence type="ECO:0000256" key="3">
    <source>
        <dbReference type="SAM" id="MobiDB-lite"/>
    </source>
</evidence>
<dbReference type="InterPro" id="IPR029058">
    <property type="entry name" value="AB_hydrolase_fold"/>
</dbReference>
<dbReference type="RefSeq" id="WP_052057746.1">
    <property type="nucleotide sequence ID" value="NZ_JRPR02000001.1"/>
</dbReference>
<dbReference type="Pfam" id="PF00756">
    <property type="entry name" value="Esterase"/>
    <property type="match status" value="1"/>
</dbReference>
<name>A0A4U8TBX2_9HELI</name>